<dbReference type="AlphaFoldDB" id="A0A6S6QSQ3"/>
<evidence type="ECO:0000256" key="1">
    <source>
        <dbReference type="ARBA" id="ARBA00022679"/>
    </source>
</evidence>
<comment type="catalytic activity">
    <reaction evidence="7">
        <text>[glutamine synthetase]-L-tyrosine + ATP = [glutamine synthetase]-O(4)-(5'-adenylyl)-L-tyrosine + diphosphate</text>
        <dbReference type="Rhea" id="RHEA:18589"/>
        <dbReference type="Rhea" id="RHEA-COMP:10660"/>
        <dbReference type="Rhea" id="RHEA-COMP:10661"/>
        <dbReference type="ChEBI" id="CHEBI:30616"/>
        <dbReference type="ChEBI" id="CHEBI:33019"/>
        <dbReference type="ChEBI" id="CHEBI:46858"/>
        <dbReference type="ChEBI" id="CHEBI:83624"/>
        <dbReference type="EC" id="2.7.7.42"/>
    </reaction>
</comment>
<dbReference type="Pfam" id="PF08335">
    <property type="entry name" value="GlnD_UR_UTase"/>
    <property type="match status" value="2"/>
</dbReference>
<evidence type="ECO:0000256" key="2">
    <source>
        <dbReference type="ARBA" id="ARBA00022695"/>
    </source>
</evidence>
<dbReference type="SUPFAM" id="SSF81593">
    <property type="entry name" value="Nucleotidyltransferase substrate binding subunit/domain"/>
    <property type="match status" value="2"/>
</dbReference>
<comment type="similarity">
    <text evidence="7">Belongs to the GlnE family.</text>
</comment>
<comment type="function">
    <text evidence="7">Involved in the regulation of glutamine synthetase GlnA, a key enzyme in the process to assimilate ammonia. When cellular nitrogen levels are high, the C-terminal adenylyl transferase (AT) inactivates GlnA by covalent transfer of an adenylyl group from ATP to specific tyrosine residue of GlnA, thus reducing its activity. Conversely, when nitrogen levels are low, the N-terminal adenylyl removase (AR) activates GlnA by removing the adenylyl group by phosphorolysis, increasing its activity. The regulatory region of GlnE binds the signal transduction protein PII (GlnB) which indicates the nitrogen status of the cell.</text>
</comment>
<keyword evidence="11" id="KW-1185">Reference proteome</keyword>
<keyword evidence="4 7" id="KW-0067">ATP-binding</keyword>
<comment type="catalytic activity">
    <reaction evidence="7">
        <text>[glutamine synthetase]-O(4)-(5'-adenylyl)-L-tyrosine + phosphate = [glutamine synthetase]-L-tyrosine + ADP</text>
        <dbReference type="Rhea" id="RHEA:43716"/>
        <dbReference type="Rhea" id="RHEA-COMP:10660"/>
        <dbReference type="Rhea" id="RHEA-COMP:10661"/>
        <dbReference type="ChEBI" id="CHEBI:43474"/>
        <dbReference type="ChEBI" id="CHEBI:46858"/>
        <dbReference type="ChEBI" id="CHEBI:83624"/>
        <dbReference type="ChEBI" id="CHEBI:456216"/>
        <dbReference type="EC" id="2.7.7.89"/>
    </reaction>
</comment>
<keyword evidence="2 7" id="KW-0548">Nucleotidyltransferase</keyword>
<proteinExistence type="inferred from homology"/>
<dbReference type="GO" id="GO:0016874">
    <property type="term" value="F:ligase activity"/>
    <property type="evidence" value="ECO:0007669"/>
    <property type="project" value="UniProtKB-KW"/>
</dbReference>
<dbReference type="EMBL" id="AP023361">
    <property type="protein sequence ID" value="BCJ90302.1"/>
    <property type="molecule type" value="Genomic_DNA"/>
</dbReference>
<dbReference type="Pfam" id="PF03710">
    <property type="entry name" value="GlnE"/>
    <property type="match status" value="2"/>
</dbReference>
<dbReference type="NCBIfam" id="NF008292">
    <property type="entry name" value="PRK11072.1"/>
    <property type="match status" value="1"/>
</dbReference>
<feature type="region of interest" description="Adenylyl removase" evidence="7">
    <location>
        <begin position="1"/>
        <end position="453"/>
    </location>
</feature>
<dbReference type="GO" id="GO:0008882">
    <property type="term" value="F:[glutamate-ammonia-ligase] adenylyltransferase activity"/>
    <property type="evidence" value="ECO:0007669"/>
    <property type="project" value="UniProtKB-UniRule"/>
</dbReference>
<dbReference type="NCBIfam" id="NF010706">
    <property type="entry name" value="PRK14108.1"/>
    <property type="match status" value="1"/>
</dbReference>
<organism evidence="10 11">
    <name type="scientific">Terrihabitans soli</name>
    <dbReference type="NCBI Taxonomy" id="708113"/>
    <lineage>
        <taxon>Bacteria</taxon>
        <taxon>Pseudomonadati</taxon>
        <taxon>Pseudomonadota</taxon>
        <taxon>Alphaproteobacteria</taxon>
        <taxon>Hyphomicrobiales</taxon>
        <taxon>Terrihabitans</taxon>
    </lineage>
</organism>
<dbReference type="GO" id="GO:0000287">
    <property type="term" value="F:magnesium ion binding"/>
    <property type="evidence" value="ECO:0007669"/>
    <property type="project" value="UniProtKB-UniRule"/>
</dbReference>
<feature type="domain" description="Glutamate-ammonia ligase adenylyltransferase repeated" evidence="8">
    <location>
        <begin position="54"/>
        <end position="286"/>
    </location>
</feature>
<evidence type="ECO:0000259" key="9">
    <source>
        <dbReference type="Pfam" id="PF08335"/>
    </source>
</evidence>
<keyword evidence="6 7" id="KW-0511">Multifunctional enzyme</keyword>
<dbReference type="HAMAP" id="MF_00802">
    <property type="entry name" value="GlnE"/>
    <property type="match status" value="1"/>
</dbReference>
<sequence length="965" mass="105374">MTLLADIKTGPVATGDGQKKLADFLGGQGELASLVKTNSVAGELFAGIAEGSGFLWQLLTSDPVRAANLLNEAPEAARDRILGAVRSEHATDETELMRKLRKAKQEMALLTALADLGGVWDVPHVTQALSNLADAALSASLRFLLGAEITSGKYKGDASDPEKGSGLIVLAMGKHGARELNYSSDIDLIVFYEPMISPVAEGVEATPFFVRLVQRLTKIMQERTGGGYVFRTDLRLRPDPGSTQVAITTAAALSYYESVGQNWERAAMLKARPCAGDIPAGEAFLKELTPFIWRKHLDYAAIADIHAMKRQIHAHRGHGTIAIEGHNIKLGRGGIREVEFFVQTQQLVAGGRNPALRVRGTEEALAALNKQGWIDQAAENDLVIAYRFLRGIEHRLQMVADEQTHSLPLDPAAMERFAHFAGYETRDDLAAALQRTLERVQSHYVHLFEDAPALDVSAGSLVFTGDEDDPETLATLRNLGFADPVQASALIRGWHHGRVPATRSARARELLTELVPALLAAVGKTSDPNYALLVFDRVLGRLPAGVEFFAILRSNPDFLGLLADALGTAPHLAGTVARRPHVLDSVFEPAFFSRLPTDEELEQRLEHTLSEATDYEDLLNRARIFGQEQRVLIGMRVLSGMVGADRAGDAFARLADILLRRLHGVVEDELAKTHGRMPGGNSTVMAMGKLGGREMTAASDLDLILIYEHPEGDLQSDGERPLAPSQYYARLTQRLVAALSAPTSEGTLYEVDLRLRPSGRAGPLATRLAAFVTYQAAEAWTWEHMALTRGRAVSGSDDFRAIVETEIVRVLTQKSDRTKIATDVREMRTKLATEKGETNPWDIKFAKGGLVDLEFLAQFLQLVHAHEHKDLLNTSTFNVLESALRLSLIGTEDWEVLRGATQLQHNLTQILRLCLSGPFEPEKAGGGVKALLARAGNAPDFASLDADLRRVQNEVRAIFERLVSA</sequence>
<evidence type="ECO:0000256" key="7">
    <source>
        <dbReference type="HAMAP-Rule" id="MF_00802"/>
    </source>
</evidence>
<feature type="domain" description="PII-uridylyltransferase/Glutamine-synthetase adenylyltransferase" evidence="9">
    <location>
        <begin position="832"/>
        <end position="913"/>
    </location>
</feature>
<accession>A0A6S6QSQ3</accession>
<keyword evidence="1 7" id="KW-0808">Transferase</keyword>
<gene>
    <name evidence="7 10" type="primary">glnE</name>
    <name evidence="10" type="ORF">IZ6_10370</name>
</gene>
<keyword evidence="10" id="KW-0436">Ligase</keyword>
<dbReference type="EC" id="2.7.7.42" evidence="7"/>
<dbReference type="PANTHER" id="PTHR30621">
    <property type="entry name" value="GLUTAMINE SYNTHETASE ADENYLYLTRANSFERASE"/>
    <property type="match status" value="1"/>
</dbReference>
<dbReference type="EC" id="2.7.7.89" evidence="7"/>
<dbReference type="GO" id="GO:0000820">
    <property type="term" value="P:regulation of glutamine family amino acid metabolic process"/>
    <property type="evidence" value="ECO:0007669"/>
    <property type="project" value="UniProtKB-UniRule"/>
</dbReference>
<dbReference type="PANTHER" id="PTHR30621:SF0">
    <property type="entry name" value="BIFUNCTIONAL GLUTAMINE SYNTHETASE ADENYLYLTRANSFERASE_ADENYLYL-REMOVING ENZYME"/>
    <property type="match status" value="1"/>
</dbReference>
<keyword evidence="3 7" id="KW-0547">Nucleotide-binding</keyword>
<dbReference type="InterPro" id="IPR043519">
    <property type="entry name" value="NT_sf"/>
</dbReference>
<reference evidence="10 11" key="1">
    <citation type="submission" date="2020-08" db="EMBL/GenBank/DDBJ databases">
        <title>Genome sequence of Rhizobiales bacterium strain IZ6.</title>
        <authorList>
            <person name="Nakai R."/>
            <person name="Naganuma T."/>
        </authorList>
    </citation>
    <scope>NUCLEOTIDE SEQUENCE [LARGE SCALE GENOMIC DNA]</scope>
    <source>
        <strain evidence="10 11">IZ6</strain>
    </source>
</reference>
<feature type="region of interest" description="Adenylyl transferase" evidence="7">
    <location>
        <begin position="459"/>
        <end position="965"/>
    </location>
</feature>
<dbReference type="Gene3D" id="1.20.120.330">
    <property type="entry name" value="Nucleotidyltransferases domain 2"/>
    <property type="match status" value="2"/>
</dbReference>
<dbReference type="CDD" id="cd05401">
    <property type="entry name" value="NT_GlnE_GlnD_like"/>
    <property type="match status" value="2"/>
</dbReference>
<dbReference type="GO" id="GO:0005524">
    <property type="term" value="F:ATP binding"/>
    <property type="evidence" value="ECO:0007669"/>
    <property type="project" value="UniProtKB-UniRule"/>
</dbReference>
<evidence type="ECO:0000256" key="6">
    <source>
        <dbReference type="ARBA" id="ARBA00023268"/>
    </source>
</evidence>
<dbReference type="Gene3D" id="3.30.460.10">
    <property type="entry name" value="Beta Polymerase, domain 2"/>
    <property type="match status" value="2"/>
</dbReference>
<evidence type="ECO:0000313" key="10">
    <source>
        <dbReference type="EMBL" id="BCJ90302.1"/>
    </source>
</evidence>
<dbReference type="InterPro" id="IPR023057">
    <property type="entry name" value="GlnE"/>
</dbReference>
<dbReference type="KEGG" id="tso:IZ6_10370"/>
<feature type="domain" description="PII-uridylyltransferase/Glutamine-synthetase adenylyltransferase" evidence="9">
    <location>
        <begin position="309"/>
        <end position="447"/>
    </location>
</feature>
<evidence type="ECO:0000256" key="4">
    <source>
        <dbReference type="ARBA" id="ARBA00022840"/>
    </source>
</evidence>
<dbReference type="Gene3D" id="1.20.120.1510">
    <property type="match status" value="1"/>
</dbReference>
<dbReference type="SUPFAM" id="SSF81301">
    <property type="entry name" value="Nucleotidyltransferase"/>
    <property type="match status" value="2"/>
</dbReference>
<comment type="cofactor">
    <cofactor evidence="7">
        <name>Mg(2+)</name>
        <dbReference type="ChEBI" id="CHEBI:18420"/>
    </cofactor>
</comment>
<evidence type="ECO:0000259" key="8">
    <source>
        <dbReference type="Pfam" id="PF03710"/>
    </source>
</evidence>
<keyword evidence="5 7" id="KW-0460">Magnesium</keyword>
<dbReference type="InterPro" id="IPR005190">
    <property type="entry name" value="GlnE_rpt_dom"/>
</dbReference>
<dbReference type="Proteomes" id="UP000515317">
    <property type="component" value="Chromosome"/>
</dbReference>
<dbReference type="RefSeq" id="WP_222876936.1">
    <property type="nucleotide sequence ID" value="NZ_AP023361.1"/>
</dbReference>
<dbReference type="GO" id="GO:0047388">
    <property type="term" value="F:[glutamine synthetase]-adenylyl-L-tyrosine phosphorylase activity"/>
    <property type="evidence" value="ECO:0007669"/>
    <property type="project" value="UniProtKB-EC"/>
</dbReference>
<dbReference type="InterPro" id="IPR013546">
    <property type="entry name" value="PII_UdlTrfase/GS_AdlTrfase"/>
</dbReference>
<name>A0A6S6QSQ3_9HYPH</name>
<feature type="domain" description="Glutamate-ammonia ligase adenylyltransferase repeated" evidence="8">
    <location>
        <begin position="562"/>
        <end position="801"/>
    </location>
</feature>
<evidence type="ECO:0000256" key="3">
    <source>
        <dbReference type="ARBA" id="ARBA00022741"/>
    </source>
</evidence>
<evidence type="ECO:0000256" key="5">
    <source>
        <dbReference type="ARBA" id="ARBA00022842"/>
    </source>
</evidence>
<evidence type="ECO:0000313" key="11">
    <source>
        <dbReference type="Proteomes" id="UP000515317"/>
    </source>
</evidence>
<protein>
    <recommendedName>
        <fullName evidence="7">Bifunctional glutamine synthetase adenylyltransferase/adenylyl-removing enzyme</fullName>
    </recommendedName>
    <alternativeName>
        <fullName evidence="7">ATP:glutamine synthetase adenylyltransferase</fullName>
    </alternativeName>
    <alternativeName>
        <fullName evidence="7">ATase</fullName>
    </alternativeName>
    <domain>
        <recommendedName>
            <fullName evidence="7">Glutamine synthetase adenylyl-L-tyrosine phosphorylase</fullName>
            <ecNumber evidence="7">2.7.7.89</ecNumber>
        </recommendedName>
        <alternativeName>
            <fullName evidence="7">Adenylyl removase</fullName>
            <shortName evidence="7">AR</shortName>
            <shortName evidence="7">AT-N</shortName>
        </alternativeName>
    </domain>
    <domain>
        <recommendedName>
            <fullName evidence="7">Glutamine synthetase adenylyl transferase</fullName>
            <ecNumber evidence="7">2.7.7.42</ecNumber>
        </recommendedName>
        <alternativeName>
            <fullName evidence="7">Adenylyl transferase</fullName>
            <shortName evidence="7">AT</shortName>
            <shortName evidence="7">AT-C</shortName>
        </alternativeName>
    </domain>
</protein>
<dbReference type="GO" id="GO:0005829">
    <property type="term" value="C:cytosol"/>
    <property type="evidence" value="ECO:0007669"/>
    <property type="project" value="TreeGrafter"/>
</dbReference>